<evidence type="ECO:0000256" key="1">
    <source>
        <dbReference type="ARBA" id="ARBA00022729"/>
    </source>
</evidence>
<accession>A0A512MDG6</accession>
<evidence type="ECO:0000313" key="4">
    <source>
        <dbReference type="EMBL" id="GEP44779.1"/>
    </source>
</evidence>
<dbReference type="InterPro" id="IPR050955">
    <property type="entry name" value="Plant_Biomass_Hydrol_Est"/>
</dbReference>
<dbReference type="Gene3D" id="3.40.50.1820">
    <property type="entry name" value="alpha/beta hydrolase"/>
    <property type="match status" value="1"/>
</dbReference>
<protein>
    <recommendedName>
        <fullName evidence="3">Phospholipase/carboxylesterase/thioesterase domain-containing protein</fullName>
    </recommendedName>
</protein>
<dbReference type="Proteomes" id="UP000321577">
    <property type="component" value="Unassembled WGS sequence"/>
</dbReference>
<dbReference type="PANTHER" id="PTHR43037:SF1">
    <property type="entry name" value="BLL1128 PROTEIN"/>
    <property type="match status" value="1"/>
</dbReference>
<reference evidence="4 5" key="1">
    <citation type="submission" date="2019-07" db="EMBL/GenBank/DDBJ databases">
        <title>Whole genome shotgun sequence of Brevifollis gellanilyticus NBRC 108608.</title>
        <authorList>
            <person name="Hosoyama A."/>
            <person name="Uohara A."/>
            <person name="Ohji S."/>
            <person name="Ichikawa N."/>
        </authorList>
    </citation>
    <scope>NUCLEOTIDE SEQUENCE [LARGE SCALE GENOMIC DNA]</scope>
    <source>
        <strain evidence="4 5">NBRC 108608</strain>
    </source>
</reference>
<keyword evidence="5" id="KW-1185">Reference proteome</keyword>
<dbReference type="Pfam" id="PF02230">
    <property type="entry name" value="Abhydrolase_2"/>
    <property type="match status" value="1"/>
</dbReference>
<evidence type="ECO:0000259" key="3">
    <source>
        <dbReference type="Pfam" id="PF02230"/>
    </source>
</evidence>
<feature type="domain" description="Phospholipase/carboxylesterase/thioesterase" evidence="3">
    <location>
        <begin position="117"/>
        <end position="223"/>
    </location>
</feature>
<dbReference type="InterPro" id="IPR003140">
    <property type="entry name" value="PLipase/COase/thioEstase"/>
</dbReference>
<evidence type="ECO:0000313" key="5">
    <source>
        <dbReference type="Proteomes" id="UP000321577"/>
    </source>
</evidence>
<dbReference type="EMBL" id="BKAG01000036">
    <property type="protein sequence ID" value="GEP44779.1"/>
    <property type="molecule type" value="Genomic_DNA"/>
</dbReference>
<keyword evidence="1 2" id="KW-0732">Signal</keyword>
<dbReference type="GO" id="GO:0016787">
    <property type="term" value="F:hydrolase activity"/>
    <property type="evidence" value="ECO:0007669"/>
    <property type="project" value="InterPro"/>
</dbReference>
<feature type="signal peptide" evidence="2">
    <location>
        <begin position="1"/>
        <end position="22"/>
    </location>
</feature>
<dbReference type="OrthoDB" id="9764953at2"/>
<dbReference type="PANTHER" id="PTHR43037">
    <property type="entry name" value="UNNAMED PRODUCT-RELATED"/>
    <property type="match status" value="1"/>
</dbReference>
<dbReference type="AlphaFoldDB" id="A0A512MDG6"/>
<organism evidence="4 5">
    <name type="scientific">Brevifollis gellanilyticus</name>
    <dbReference type="NCBI Taxonomy" id="748831"/>
    <lineage>
        <taxon>Bacteria</taxon>
        <taxon>Pseudomonadati</taxon>
        <taxon>Verrucomicrobiota</taxon>
        <taxon>Verrucomicrobiia</taxon>
        <taxon>Verrucomicrobiales</taxon>
        <taxon>Verrucomicrobiaceae</taxon>
    </lineage>
</organism>
<proteinExistence type="predicted"/>
<dbReference type="InterPro" id="IPR029058">
    <property type="entry name" value="AB_hydrolase_fold"/>
</dbReference>
<evidence type="ECO:0000256" key="2">
    <source>
        <dbReference type="SAM" id="SignalP"/>
    </source>
</evidence>
<comment type="caution">
    <text evidence="4">The sequence shown here is derived from an EMBL/GenBank/DDBJ whole genome shotgun (WGS) entry which is preliminary data.</text>
</comment>
<dbReference type="SUPFAM" id="SSF53474">
    <property type="entry name" value="alpha/beta-Hydrolases"/>
    <property type="match status" value="1"/>
</dbReference>
<name>A0A512MDG6_9BACT</name>
<feature type="chain" id="PRO_5021931454" description="Phospholipase/carboxylesterase/thioesterase domain-containing protein" evidence="2">
    <location>
        <begin position="23"/>
        <end position="241"/>
    </location>
</feature>
<sequence length="241" mass="26748">MPFMVKTLSLLALLLAFSPSFADTQTPASYSGDFVIKVNYRYLLSKPEGYEADTAKKWPLVIFLHGSGERGTDLEMLKKHGPPKLIAAGQKFPAVIASLQCEPKQIWSPQGVKAVTDHLIQTERIDASRVYLTGLSMGGFGTWETAMEYPDTYAAIAPVCGGAGVRWVMADRIAKLPCWIFHGDKDAAVPVEFSHKMHDALKKIGAPVKLTIYPGVGHDSWTQTYDNPEFWKWLFEQKRGA</sequence>
<gene>
    <name evidence="4" type="ORF">BGE01nite_40700</name>
</gene>